<evidence type="ECO:0008006" key="2">
    <source>
        <dbReference type="Google" id="ProtNLM"/>
    </source>
</evidence>
<evidence type="ECO:0000313" key="1">
    <source>
        <dbReference type="EMBL" id="KKN61506.1"/>
    </source>
</evidence>
<name>A0A0F9UJW4_9ZZZZ</name>
<organism evidence="1">
    <name type="scientific">marine sediment metagenome</name>
    <dbReference type="NCBI Taxonomy" id="412755"/>
    <lineage>
        <taxon>unclassified sequences</taxon>
        <taxon>metagenomes</taxon>
        <taxon>ecological metagenomes</taxon>
    </lineage>
</organism>
<dbReference type="Gene3D" id="2.160.20.10">
    <property type="entry name" value="Single-stranded right-handed beta-helix, Pectin lyase-like"/>
    <property type="match status" value="1"/>
</dbReference>
<proteinExistence type="predicted"/>
<dbReference type="EMBL" id="LAZR01000655">
    <property type="protein sequence ID" value="KKN61506.1"/>
    <property type="molecule type" value="Genomic_DNA"/>
</dbReference>
<dbReference type="AlphaFoldDB" id="A0A0F9UJW4"/>
<dbReference type="SMART" id="SM00710">
    <property type="entry name" value="PbH1"/>
    <property type="match status" value="3"/>
</dbReference>
<dbReference type="InterPro" id="IPR006626">
    <property type="entry name" value="PbH1"/>
</dbReference>
<protein>
    <recommendedName>
        <fullName evidence="2">Right handed beta helix domain-containing protein</fullName>
    </recommendedName>
</protein>
<dbReference type="SUPFAM" id="SSF51126">
    <property type="entry name" value="Pectin lyase-like"/>
    <property type="match status" value="1"/>
</dbReference>
<reference evidence="1" key="1">
    <citation type="journal article" date="2015" name="Nature">
        <title>Complex archaea that bridge the gap between prokaryotes and eukaryotes.</title>
        <authorList>
            <person name="Spang A."/>
            <person name="Saw J.H."/>
            <person name="Jorgensen S.L."/>
            <person name="Zaremba-Niedzwiedzka K."/>
            <person name="Martijn J."/>
            <person name="Lind A.E."/>
            <person name="van Eijk R."/>
            <person name="Schleper C."/>
            <person name="Guy L."/>
            <person name="Ettema T.J."/>
        </authorList>
    </citation>
    <scope>NUCLEOTIDE SEQUENCE</scope>
</reference>
<gene>
    <name evidence="1" type="ORF">LCGC14_0520940</name>
</gene>
<comment type="caution">
    <text evidence="1">The sequence shown here is derived from an EMBL/GenBank/DDBJ whole genome shotgun (WGS) entry which is preliminary data.</text>
</comment>
<dbReference type="InterPro" id="IPR012334">
    <property type="entry name" value="Pectin_lyas_fold"/>
</dbReference>
<accession>A0A0F9UJW4</accession>
<dbReference type="InterPro" id="IPR011050">
    <property type="entry name" value="Pectin_lyase_fold/virulence"/>
</dbReference>
<sequence>MAVRYIDKVLNLSDIKNLPDATGIGSFGGQIYFHDGSTQVALGISLPSVNYFVDGDNGADTNDGKSWGNAFVTIQAGIDACSQGDRVYVKPLEGDASDGDTDPDSYAELLTLGAGKDGVAIIGVSRGLAQGAQPQLKIGGSSTTPMIKVEAFGCLIHNITINGASSTGGGIEIHGDGSTKDAGGLVVSNCHIKNCKASGNAATGGGISWTTNGSAWYVTIVNCEFIDNRAGIVMRGTGNSIPRHVKIRACRFGSAVNTTVDADILVVASGIKDLFIEDCVFATVDVPAYASSPTAARYIELSAGTTGLISNCTFACQDSKTFGATGDGAVIPTTVRMAKNYYEAAAATSDQGLVGRT</sequence>